<feature type="transmembrane region" description="Helical" evidence="5">
    <location>
        <begin position="43"/>
        <end position="63"/>
    </location>
</feature>
<proteinExistence type="inferred from homology"/>
<dbReference type="InterPro" id="IPR002781">
    <property type="entry name" value="TM_pro_TauE-like"/>
</dbReference>
<keyword evidence="3 5" id="KW-1133">Transmembrane helix</keyword>
<gene>
    <name evidence="7" type="ORF">IAG43_09245</name>
</gene>
<dbReference type="KEGG" id="sgj:IAG43_09245"/>
<comment type="similarity">
    <text evidence="5">Belongs to the 4-toluene sulfonate uptake permease (TSUP) (TC 2.A.102) family.</text>
</comment>
<dbReference type="RefSeq" id="WP_187740275.1">
    <property type="nucleotide sequence ID" value="NZ_CP060825.1"/>
</dbReference>
<feature type="transmembrane region" description="Helical" evidence="5">
    <location>
        <begin position="75"/>
        <end position="96"/>
    </location>
</feature>
<evidence type="ECO:0000313" key="7">
    <source>
        <dbReference type="EMBL" id="QNP63106.1"/>
    </source>
</evidence>
<evidence type="ECO:0000256" key="3">
    <source>
        <dbReference type="ARBA" id="ARBA00022989"/>
    </source>
</evidence>
<feature type="transmembrane region" description="Helical" evidence="5">
    <location>
        <begin position="102"/>
        <end position="121"/>
    </location>
</feature>
<keyword evidence="4 5" id="KW-0472">Membrane</keyword>
<dbReference type="AlphaFoldDB" id="A0A7H0HRE0"/>
<keyword evidence="2 5" id="KW-0812">Transmembrane</keyword>
<feature type="transmembrane region" description="Helical" evidence="5">
    <location>
        <begin position="155"/>
        <end position="180"/>
    </location>
</feature>
<protein>
    <recommendedName>
        <fullName evidence="5">Probable membrane transporter protein</fullName>
    </recommendedName>
</protein>
<evidence type="ECO:0000256" key="4">
    <source>
        <dbReference type="ARBA" id="ARBA00023136"/>
    </source>
</evidence>
<dbReference type="EMBL" id="CP060825">
    <property type="protein sequence ID" value="QNP63106.1"/>
    <property type="molecule type" value="Genomic_DNA"/>
</dbReference>
<sequence>MTWADGLLGFAAGLLISVVTAPVGVSGAVFLLPVQVSLLGVPSPAVTPTNLLYNVVAGPGALLRHRGSGQLRGPLTRLLVAGAVPGVVAGAAVRVYAVPGPVVFRLFVAALLLPLGVWLCARTLRPARPAVAPTTPAGRPPSGSGGEPSPRATTFLAAAVGVVGGIYGIGGGSLLGPLLVGRGMPVARVAPAALACTFVTSVVGAAAYALLALTTPGSVAPDWFLGVACGLGGLAGGYLGARLQPRLPETGLRLLLGVMAVGTGLLYAVQALR</sequence>
<comment type="subcellular location">
    <subcellularLocation>
        <location evidence="5">Cell membrane</location>
        <topology evidence="5">Multi-pass membrane protein</topology>
    </subcellularLocation>
    <subcellularLocation>
        <location evidence="1">Membrane</location>
        <topology evidence="1">Multi-pass membrane protein</topology>
    </subcellularLocation>
</comment>
<organism evidence="7 8">
    <name type="scientific">Streptomyces genisteinicus</name>
    <dbReference type="NCBI Taxonomy" id="2768068"/>
    <lineage>
        <taxon>Bacteria</taxon>
        <taxon>Bacillati</taxon>
        <taxon>Actinomycetota</taxon>
        <taxon>Actinomycetes</taxon>
        <taxon>Kitasatosporales</taxon>
        <taxon>Streptomycetaceae</taxon>
        <taxon>Streptomyces</taxon>
    </lineage>
</organism>
<reference evidence="7 8" key="1">
    <citation type="submission" date="2020-08" db="EMBL/GenBank/DDBJ databases">
        <title>A novel species.</title>
        <authorList>
            <person name="Gao J."/>
        </authorList>
    </citation>
    <scope>NUCLEOTIDE SEQUENCE [LARGE SCALE GENOMIC DNA]</scope>
    <source>
        <strain evidence="7 8">CRPJ-33</strain>
    </source>
</reference>
<evidence type="ECO:0000256" key="2">
    <source>
        <dbReference type="ARBA" id="ARBA00022692"/>
    </source>
</evidence>
<dbReference type="Pfam" id="PF01925">
    <property type="entry name" value="TauE"/>
    <property type="match status" value="1"/>
</dbReference>
<evidence type="ECO:0000256" key="1">
    <source>
        <dbReference type="ARBA" id="ARBA00004141"/>
    </source>
</evidence>
<dbReference type="PANTHER" id="PTHR43483:SF3">
    <property type="entry name" value="MEMBRANE TRANSPORTER PROTEIN HI_0806-RELATED"/>
    <property type="match status" value="1"/>
</dbReference>
<evidence type="ECO:0000313" key="8">
    <source>
        <dbReference type="Proteomes" id="UP000516230"/>
    </source>
</evidence>
<keyword evidence="5" id="KW-1003">Cell membrane</keyword>
<feature type="transmembrane region" description="Helical" evidence="5">
    <location>
        <begin position="192"/>
        <end position="211"/>
    </location>
</feature>
<accession>A0A7H0HRE0</accession>
<evidence type="ECO:0000256" key="6">
    <source>
        <dbReference type="SAM" id="MobiDB-lite"/>
    </source>
</evidence>
<dbReference type="Proteomes" id="UP000516230">
    <property type="component" value="Chromosome"/>
</dbReference>
<dbReference type="PANTHER" id="PTHR43483">
    <property type="entry name" value="MEMBRANE TRANSPORTER PROTEIN HI_0806-RELATED"/>
    <property type="match status" value="1"/>
</dbReference>
<feature type="region of interest" description="Disordered" evidence="6">
    <location>
        <begin position="130"/>
        <end position="149"/>
    </location>
</feature>
<feature type="transmembrane region" description="Helical" evidence="5">
    <location>
        <begin position="223"/>
        <end position="241"/>
    </location>
</feature>
<keyword evidence="8" id="KW-1185">Reference proteome</keyword>
<name>A0A7H0HRE0_9ACTN</name>
<feature type="transmembrane region" description="Helical" evidence="5">
    <location>
        <begin position="253"/>
        <end position="272"/>
    </location>
</feature>
<dbReference type="GO" id="GO:0005886">
    <property type="term" value="C:plasma membrane"/>
    <property type="evidence" value="ECO:0007669"/>
    <property type="project" value="UniProtKB-SubCell"/>
</dbReference>
<evidence type="ECO:0000256" key="5">
    <source>
        <dbReference type="RuleBase" id="RU363041"/>
    </source>
</evidence>